<dbReference type="PANTHER" id="PTHR11741:SF0">
    <property type="entry name" value="ELONGATION FACTOR TS, MITOCHONDRIAL"/>
    <property type="match status" value="1"/>
</dbReference>
<comment type="subcellular location">
    <subcellularLocation>
        <location evidence="5">Cytoplasm</location>
    </subcellularLocation>
</comment>
<dbReference type="SUPFAM" id="SSF46934">
    <property type="entry name" value="UBA-like"/>
    <property type="match status" value="2"/>
</dbReference>
<dbReference type="GO" id="GO:0003746">
    <property type="term" value="F:translation elongation factor activity"/>
    <property type="evidence" value="ECO:0007669"/>
    <property type="project" value="UniProtKB-UniRule"/>
</dbReference>
<dbReference type="InterPro" id="IPR009060">
    <property type="entry name" value="UBA-like_sf"/>
</dbReference>
<organism evidence="7 8">
    <name type="scientific">Candidatus Dojkabacteria bacterium</name>
    <dbReference type="NCBI Taxonomy" id="2099670"/>
    <lineage>
        <taxon>Bacteria</taxon>
        <taxon>Candidatus Dojkabacteria</taxon>
    </lineage>
</organism>
<evidence type="ECO:0000256" key="2">
    <source>
        <dbReference type="ARBA" id="ARBA00016956"/>
    </source>
</evidence>
<comment type="caution">
    <text evidence="7">The sequence shown here is derived from an EMBL/GenBank/DDBJ whole genome shotgun (WGS) entry which is preliminary data.</text>
</comment>
<dbReference type="EMBL" id="JAGQLN010000001">
    <property type="protein sequence ID" value="MCA9376353.1"/>
    <property type="molecule type" value="Genomic_DNA"/>
</dbReference>
<dbReference type="Proteomes" id="UP000741282">
    <property type="component" value="Unassembled WGS sequence"/>
</dbReference>
<keyword evidence="3 5" id="KW-0251">Elongation factor</keyword>
<evidence type="ECO:0000313" key="7">
    <source>
        <dbReference type="EMBL" id="MCA9376353.1"/>
    </source>
</evidence>
<dbReference type="CDD" id="cd14275">
    <property type="entry name" value="UBA_EF-Ts"/>
    <property type="match status" value="1"/>
</dbReference>
<sequence>MSYTAKDIVALRSKTSAGMALCKEALENADGDMEKAVVYINEKSDAVSRLHNMTGAKIGLCKIAFKDAEEDFEKALDLIEERGWASDPVDTVEKPKEGMIGSYVHGTDRKTVALIEVECVTDFVAKNEDFIQFANELAKQAAAMKPEYVSVDRIPEDKLSELKDLFKREALEEGKPENIVEKIIEGKLNKFYEEKCLLSQKWFKDDTKTMQSLLDDAIGRLGEPLKIGRLLVWEFGK</sequence>
<proteinExistence type="inferred from homology"/>
<gene>
    <name evidence="5 7" type="primary">tsf</name>
    <name evidence="7" type="ORF">KC685_00345</name>
</gene>
<dbReference type="AlphaFoldDB" id="A0A955KWS7"/>
<dbReference type="InterPro" id="IPR014039">
    <property type="entry name" value="Transl_elong_EFTs/EF1B_dimer"/>
</dbReference>
<keyword evidence="4 5" id="KW-0648">Protein biosynthesis</keyword>
<dbReference type="Pfam" id="PF00889">
    <property type="entry name" value="EF_TS"/>
    <property type="match status" value="1"/>
</dbReference>
<dbReference type="SUPFAM" id="SSF54713">
    <property type="entry name" value="Elongation factor Ts (EF-Ts), dimerisation domain"/>
    <property type="match status" value="1"/>
</dbReference>
<evidence type="ECO:0000256" key="4">
    <source>
        <dbReference type="ARBA" id="ARBA00022917"/>
    </source>
</evidence>
<comment type="caution">
    <text evidence="5">Lacks conserved residue(s) required for the propagation of feature annotation.</text>
</comment>
<feature type="domain" description="Translation elongation factor EFTs/EF1B dimerisation" evidence="6">
    <location>
        <begin position="134"/>
        <end position="219"/>
    </location>
</feature>
<dbReference type="Gene3D" id="1.10.286.20">
    <property type="match status" value="1"/>
</dbReference>
<reference evidence="7" key="1">
    <citation type="submission" date="2020-04" db="EMBL/GenBank/DDBJ databases">
        <authorList>
            <person name="Zhang T."/>
        </authorList>
    </citation>
    <scope>NUCLEOTIDE SEQUENCE</scope>
    <source>
        <strain evidence="7">HKST-UBA17</strain>
    </source>
</reference>
<keyword evidence="5" id="KW-0963">Cytoplasm</keyword>
<dbReference type="Gene3D" id="3.30.479.20">
    <property type="entry name" value="Elongation factor Ts, dimerisation domain"/>
    <property type="match status" value="1"/>
</dbReference>
<protein>
    <recommendedName>
        <fullName evidence="2 5">Elongation factor Ts</fullName>
        <shortName evidence="5">EF-Ts</shortName>
    </recommendedName>
</protein>
<name>A0A955KWS7_9BACT</name>
<dbReference type="HAMAP" id="MF_00050">
    <property type="entry name" value="EF_Ts"/>
    <property type="match status" value="1"/>
</dbReference>
<accession>A0A955KWS7</accession>
<evidence type="ECO:0000313" key="8">
    <source>
        <dbReference type="Proteomes" id="UP000741282"/>
    </source>
</evidence>
<dbReference type="InterPro" id="IPR001816">
    <property type="entry name" value="Transl_elong_EFTs/EF1B"/>
</dbReference>
<dbReference type="InterPro" id="IPR036402">
    <property type="entry name" value="EF-Ts_dimer_sf"/>
</dbReference>
<reference evidence="7" key="2">
    <citation type="journal article" date="2021" name="Microbiome">
        <title>Successional dynamics and alternative stable states in a saline activated sludge microbial community over 9 years.</title>
        <authorList>
            <person name="Wang Y."/>
            <person name="Ye J."/>
            <person name="Ju F."/>
            <person name="Liu L."/>
            <person name="Boyd J.A."/>
            <person name="Deng Y."/>
            <person name="Parks D.H."/>
            <person name="Jiang X."/>
            <person name="Yin X."/>
            <person name="Woodcroft B.J."/>
            <person name="Tyson G.W."/>
            <person name="Hugenholtz P."/>
            <person name="Polz M.F."/>
            <person name="Zhang T."/>
        </authorList>
    </citation>
    <scope>NUCLEOTIDE SEQUENCE</scope>
    <source>
        <strain evidence="7">HKST-UBA17</strain>
    </source>
</reference>
<evidence type="ECO:0000256" key="3">
    <source>
        <dbReference type="ARBA" id="ARBA00022768"/>
    </source>
</evidence>
<evidence type="ECO:0000256" key="1">
    <source>
        <dbReference type="ARBA" id="ARBA00005532"/>
    </source>
</evidence>
<dbReference type="Gene3D" id="1.10.8.10">
    <property type="entry name" value="DNA helicase RuvA subunit, C-terminal domain"/>
    <property type="match status" value="2"/>
</dbReference>
<comment type="function">
    <text evidence="5">Associates with the EF-Tu.GDP complex and induces the exchange of GDP to GTP. It remains bound to the aminoacyl-tRNA.EF-Tu.GTP complex up to the GTP hydrolysis stage on the ribosome.</text>
</comment>
<dbReference type="GO" id="GO:0005737">
    <property type="term" value="C:cytoplasm"/>
    <property type="evidence" value="ECO:0007669"/>
    <property type="project" value="UniProtKB-SubCell"/>
</dbReference>
<evidence type="ECO:0000259" key="6">
    <source>
        <dbReference type="Pfam" id="PF00889"/>
    </source>
</evidence>
<dbReference type="PANTHER" id="PTHR11741">
    <property type="entry name" value="ELONGATION FACTOR TS"/>
    <property type="match status" value="1"/>
</dbReference>
<evidence type="ECO:0000256" key="5">
    <source>
        <dbReference type="HAMAP-Rule" id="MF_00050"/>
    </source>
</evidence>
<comment type="similarity">
    <text evidence="1 5">Belongs to the EF-Ts family.</text>
</comment>